<evidence type="ECO:0000256" key="1">
    <source>
        <dbReference type="SAM" id="Phobius"/>
    </source>
</evidence>
<name>A0ABP6SNZ9_9ACTN</name>
<protein>
    <submittedName>
        <fullName evidence="2">Uncharacterized protein</fullName>
    </submittedName>
</protein>
<evidence type="ECO:0000313" key="3">
    <source>
        <dbReference type="Proteomes" id="UP001501676"/>
    </source>
</evidence>
<feature type="transmembrane region" description="Helical" evidence="1">
    <location>
        <begin position="17"/>
        <end position="35"/>
    </location>
</feature>
<sequence length="130" mass="13328">MKSIAARFSRTPTITKLSLSGLGVGVLGLIVQWIADPAKFPGFPPGIVFLVVCAALVVLASGRWWAPIFAVLISLWIVVGGWAADQLTPNLTSGDAGTVVGTAVMTLGLAFAAITGILGMLAGHSAARTR</sequence>
<keyword evidence="1" id="KW-0812">Transmembrane</keyword>
<keyword evidence="3" id="KW-1185">Reference proteome</keyword>
<proteinExistence type="predicted"/>
<feature type="transmembrane region" description="Helical" evidence="1">
    <location>
        <begin position="64"/>
        <end position="84"/>
    </location>
</feature>
<reference evidence="3" key="1">
    <citation type="journal article" date="2019" name="Int. J. Syst. Evol. Microbiol.">
        <title>The Global Catalogue of Microorganisms (GCM) 10K type strain sequencing project: providing services to taxonomists for standard genome sequencing and annotation.</title>
        <authorList>
            <consortium name="The Broad Institute Genomics Platform"/>
            <consortium name="The Broad Institute Genome Sequencing Center for Infectious Disease"/>
            <person name="Wu L."/>
            <person name="Ma J."/>
        </authorList>
    </citation>
    <scope>NUCLEOTIDE SEQUENCE [LARGE SCALE GENOMIC DNA]</scope>
    <source>
        <strain evidence="3">JCM 9458</strain>
    </source>
</reference>
<dbReference type="RefSeq" id="WP_345725950.1">
    <property type="nucleotide sequence ID" value="NZ_BAAAYN010000001.1"/>
</dbReference>
<comment type="caution">
    <text evidence="2">The sequence shown here is derived from an EMBL/GenBank/DDBJ whole genome shotgun (WGS) entry which is preliminary data.</text>
</comment>
<dbReference type="Proteomes" id="UP001501676">
    <property type="component" value="Unassembled WGS sequence"/>
</dbReference>
<gene>
    <name evidence="2" type="ORF">GCM10020369_01650</name>
</gene>
<dbReference type="EMBL" id="BAAAYN010000001">
    <property type="protein sequence ID" value="GAA3381898.1"/>
    <property type="molecule type" value="Genomic_DNA"/>
</dbReference>
<feature type="transmembrane region" description="Helical" evidence="1">
    <location>
        <begin position="96"/>
        <end position="122"/>
    </location>
</feature>
<feature type="transmembrane region" description="Helical" evidence="1">
    <location>
        <begin position="41"/>
        <end position="59"/>
    </location>
</feature>
<organism evidence="2 3">
    <name type="scientific">Cryptosporangium minutisporangium</name>
    <dbReference type="NCBI Taxonomy" id="113569"/>
    <lineage>
        <taxon>Bacteria</taxon>
        <taxon>Bacillati</taxon>
        <taxon>Actinomycetota</taxon>
        <taxon>Actinomycetes</taxon>
        <taxon>Cryptosporangiales</taxon>
        <taxon>Cryptosporangiaceae</taxon>
        <taxon>Cryptosporangium</taxon>
    </lineage>
</organism>
<evidence type="ECO:0000313" key="2">
    <source>
        <dbReference type="EMBL" id="GAA3381898.1"/>
    </source>
</evidence>
<keyword evidence="1" id="KW-1133">Transmembrane helix</keyword>
<accession>A0ABP6SNZ9</accession>
<keyword evidence="1" id="KW-0472">Membrane</keyword>